<gene>
    <name evidence="1" type="ORF">SVUK_LOCUS5620</name>
</gene>
<dbReference type="Proteomes" id="UP000270094">
    <property type="component" value="Unassembled WGS sequence"/>
</dbReference>
<name>A0A3P7KTV6_STRVU</name>
<evidence type="ECO:0000313" key="2">
    <source>
        <dbReference type="Proteomes" id="UP000270094"/>
    </source>
</evidence>
<accession>A0A3P7KTV6</accession>
<proteinExistence type="predicted"/>
<keyword evidence="2" id="KW-1185">Reference proteome</keyword>
<organism evidence="1 2">
    <name type="scientific">Strongylus vulgaris</name>
    <name type="common">Blood worm</name>
    <dbReference type="NCBI Taxonomy" id="40348"/>
    <lineage>
        <taxon>Eukaryota</taxon>
        <taxon>Metazoa</taxon>
        <taxon>Ecdysozoa</taxon>
        <taxon>Nematoda</taxon>
        <taxon>Chromadorea</taxon>
        <taxon>Rhabditida</taxon>
        <taxon>Rhabditina</taxon>
        <taxon>Rhabditomorpha</taxon>
        <taxon>Strongyloidea</taxon>
        <taxon>Strongylidae</taxon>
        <taxon>Strongylus</taxon>
    </lineage>
</organism>
<protein>
    <submittedName>
        <fullName evidence="1">Uncharacterized protein</fullName>
    </submittedName>
</protein>
<sequence>MKREKRQILLTFFLMQELSRSLTITLISRRVFMLRNS</sequence>
<reference evidence="1 2" key="1">
    <citation type="submission" date="2018-11" db="EMBL/GenBank/DDBJ databases">
        <authorList>
            <consortium name="Pathogen Informatics"/>
        </authorList>
    </citation>
    <scope>NUCLEOTIDE SEQUENCE [LARGE SCALE GENOMIC DNA]</scope>
</reference>
<dbReference type="AlphaFoldDB" id="A0A3P7KTV6"/>
<dbReference type="EMBL" id="UYYB01016919">
    <property type="protein sequence ID" value="VDM70622.1"/>
    <property type="molecule type" value="Genomic_DNA"/>
</dbReference>
<evidence type="ECO:0000313" key="1">
    <source>
        <dbReference type="EMBL" id="VDM70622.1"/>
    </source>
</evidence>